<dbReference type="PANTHER" id="PTHR10000">
    <property type="entry name" value="PHOSPHOSERINE PHOSPHATASE"/>
    <property type="match status" value="1"/>
</dbReference>
<dbReference type="OrthoDB" id="3180855at2"/>
<accession>A0A3A4AT93</accession>
<keyword evidence="2" id="KW-1185">Reference proteome</keyword>
<dbReference type="Gene3D" id="3.30.1240.10">
    <property type="match status" value="1"/>
</dbReference>
<dbReference type="InterPro" id="IPR036412">
    <property type="entry name" value="HAD-like_sf"/>
</dbReference>
<dbReference type="SUPFAM" id="SSF56784">
    <property type="entry name" value="HAD-like"/>
    <property type="match status" value="1"/>
</dbReference>
<dbReference type="Gene3D" id="3.40.50.1000">
    <property type="entry name" value="HAD superfamily/HAD-like"/>
    <property type="match status" value="1"/>
</dbReference>
<dbReference type="InterPro" id="IPR023214">
    <property type="entry name" value="HAD_sf"/>
</dbReference>
<proteinExistence type="predicted"/>
<keyword evidence="1" id="KW-0378">Hydrolase</keyword>
<organism evidence="1 2">
    <name type="scientific">Bailinhaonella thermotolerans</name>
    <dbReference type="NCBI Taxonomy" id="1070861"/>
    <lineage>
        <taxon>Bacteria</taxon>
        <taxon>Bacillati</taxon>
        <taxon>Actinomycetota</taxon>
        <taxon>Actinomycetes</taxon>
        <taxon>Streptosporangiales</taxon>
        <taxon>Streptosporangiaceae</taxon>
        <taxon>Bailinhaonella</taxon>
    </lineage>
</organism>
<protein>
    <submittedName>
        <fullName evidence="1">HAD-IIB family hydrolase</fullName>
    </submittedName>
</protein>
<dbReference type="GO" id="GO:0016791">
    <property type="term" value="F:phosphatase activity"/>
    <property type="evidence" value="ECO:0007669"/>
    <property type="project" value="UniProtKB-ARBA"/>
</dbReference>
<dbReference type="Proteomes" id="UP000265768">
    <property type="component" value="Unassembled WGS sequence"/>
</dbReference>
<evidence type="ECO:0000313" key="1">
    <source>
        <dbReference type="EMBL" id="RJL31819.1"/>
    </source>
</evidence>
<dbReference type="GO" id="GO:0005829">
    <property type="term" value="C:cytosol"/>
    <property type="evidence" value="ECO:0007669"/>
    <property type="project" value="TreeGrafter"/>
</dbReference>
<dbReference type="InterPro" id="IPR006379">
    <property type="entry name" value="HAD-SF_hydro_IIB"/>
</dbReference>
<gene>
    <name evidence="1" type="ORF">D5H75_17880</name>
</gene>
<dbReference type="GO" id="GO:0000287">
    <property type="term" value="F:magnesium ion binding"/>
    <property type="evidence" value="ECO:0007669"/>
    <property type="project" value="TreeGrafter"/>
</dbReference>
<dbReference type="AlphaFoldDB" id="A0A3A4AT93"/>
<dbReference type="Pfam" id="PF08282">
    <property type="entry name" value="Hydrolase_3"/>
    <property type="match status" value="1"/>
</dbReference>
<reference evidence="1 2" key="1">
    <citation type="submission" date="2018-09" db="EMBL/GenBank/DDBJ databases">
        <title>YIM 75507 draft genome.</title>
        <authorList>
            <person name="Tang S."/>
            <person name="Feng Y."/>
        </authorList>
    </citation>
    <scope>NUCLEOTIDE SEQUENCE [LARGE SCALE GENOMIC DNA]</scope>
    <source>
        <strain evidence="1 2">YIM 75507</strain>
    </source>
</reference>
<dbReference type="EMBL" id="QZEY01000006">
    <property type="protein sequence ID" value="RJL31819.1"/>
    <property type="molecule type" value="Genomic_DNA"/>
</dbReference>
<dbReference type="NCBIfam" id="TIGR01484">
    <property type="entry name" value="HAD-SF-IIB"/>
    <property type="match status" value="1"/>
</dbReference>
<name>A0A3A4AT93_9ACTN</name>
<sequence length="239" mass="24999">MVPASREALRRFTAAGGEVVIATGRMEDSARRFYEELDLTGEAILYNGARTVNLATGRVLHERHLPAAAWKELLALFGELPSGVHPVAFRDGAAYAVDDAPELRDFARRDGITLRDPGSWHDLPAEGFTKCMLIGDPLPDPPIAGITAVKSEATYLELLPEGATKGEALRLLAASRGVPLGQVAAIGDNPNDLDMLAVAGLGAAVGDGHPDVRARAQITVGACADGAVADLVSLVMSAS</sequence>
<dbReference type="PANTHER" id="PTHR10000:SF8">
    <property type="entry name" value="HAD SUPERFAMILY HYDROLASE-LIKE, TYPE 3"/>
    <property type="match status" value="1"/>
</dbReference>
<evidence type="ECO:0000313" key="2">
    <source>
        <dbReference type="Proteomes" id="UP000265768"/>
    </source>
</evidence>
<comment type="caution">
    <text evidence="1">The sequence shown here is derived from an EMBL/GenBank/DDBJ whole genome shotgun (WGS) entry which is preliminary data.</text>
</comment>